<dbReference type="OrthoDB" id="2757958at2759"/>
<evidence type="ECO:0000256" key="1">
    <source>
        <dbReference type="SAM" id="MobiDB-lite"/>
    </source>
</evidence>
<name>A0A060SAR8_PYCCI</name>
<proteinExistence type="predicted"/>
<feature type="compositionally biased region" description="Pro residues" evidence="1">
    <location>
        <begin position="268"/>
        <end position="277"/>
    </location>
</feature>
<evidence type="ECO:0000313" key="2">
    <source>
        <dbReference type="EMBL" id="CDO71450.1"/>
    </source>
</evidence>
<feature type="compositionally biased region" description="Polar residues" evidence="1">
    <location>
        <begin position="7"/>
        <end position="16"/>
    </location>
</feature>
<dbReference type="Proteomes" id="UP000029665">
    <property type="component" value="Unassembled WGS sequence"/>
</dbReference>
<feature type="compositionally biased region" description="Basic and acidic residues" evidence="1">
    <location>
        <begin position="291"/>
        <end position="300"/>
    </location>
</feature>
<keyword evidence="3" id="KW-1185">Reference proteome</keyword>
<sequence length="300" mass="32009">MYPPFSPQQLESSASSGPAHRADSAHPPHLSYSHMAPHPAHIMAWMSYFMASGALPLPHALPPSAPGFPPSVPTPFYGHPSTPTHGQPRQNSHNRDPNPPSSEAGPSRSAYSTPAHQAYPPWFNPGYSGGTLPPSSPFPSSPIDSSPALRPASVPSGQRSKARGRRVSFKLQTHVRPLSSTPPPDADERGSNVRVGQSDDNHVSDDERARGRSRSRGRRECTPKIPTSGKGKGKARAICPSDASDDGDKDADRQDSAGRAGPDHGRPPPRARTPGPPSRREQSVPRGSSRSNEKTSTKKT</sequence>
<feature type="compositionally biased region" description="Polar residues" evidence="1">
    <location>
        <begin position="81"/>
        <end position="91"/>
    </location>
</feature>
<dbReference type="HOGENOM" id="CLU_927932_0_0_1"/>
<gene>
    <name evidence="2" type="ORF">BN946_scf184909.g44</name>
</gene>
<dbReference type="AlphaFoldDB" id="A0A060SAR8"/>
<dbReference type="EMBL" id="CCBP010000101">
    <property type="protein sequence ID" value="CDO71450.1"/>
    <property type="molecule type" value="Genomic_DNA"/>
</dbReference>
<dbReference type="STRING" id="5643.A0A060SAR8"/>
<feature type="compositionally biased region" description="Basic and acidic residues" evidence="1">
    <location>
        <begin position="250"/>
        <end position="266"/>
    </location>
</feature>
<protein>
    <submittedName>
        <fullName evidence="2">Uncharacterized protein</fullName>
    </submittedName>
</protein>
<feature type="region of interest" description="Disordered" evidence="1">
    <location>
        <begin position="1"/>
        <end position="32"/>
    </location>
</feature>
<feature type="compositionally biased region" description="Basic and acidic residues" evidence="1">
    <location>
        <begin position="186"/>
        <end position="210"/>
    </location>
</feature>
<evidence type="ECO:0000313" key="3">
    <source>
        <dbReference type="Proteomes" id="UP000029665"/>
    </source>
</evidence>
<feature type="region of interest" description="Disordered" evidence="1">
    <location>
        <begin position="66"/>
        <end position="300"/>
    </location>
</feature>
<organism evidence="2 3">
    <name type="scientific">Pycnoporus cinnabarinus</name>
    <name type="common">Cinnabar-red polypore</name>
    <name type="synonym">Trametes cinnabarina</name>
    <dbReference type="NCBI Taxonomy" id="5643"/>
    <lineage>
        <taxon>Eukaryota</taxon>
        <taxon>Fungi</taxon>
        <taxon>Dikarya</taxon>
        <taxon>Basidiomycota</taxon>
        <taxon>Agaricomycotina</taxon>
        <taxon>Agaricomycetes</taxon>
        <taxon>Polyporales</taxon>
        <taxon>Polyporaceae</taxon>
        <taxon>Trametes</taxon>
    </lineage>
</organism>
<accession>A0A060SAR8</accession>
<comment type="caution">
    <text evidence="2">The sequence shown here is derived from an EMBL/GenBank/DDBJ whole genome shotgun (WGS) entry which is preliminary data.</text>
</comment>
<dbReference type="OMA" id="HPAHIMA"/>
<reference evidence="2" key="1">
    <citation type="submission" date="2014-01" db="EMBL/GenBank/DDBJ databases">
        <title>The genome of the white-rot fungus Pycnoporus cinnabarinus: a basidiomycete model with a versatile arsenal for lignocellulosic biomass breakdown.</title>
        <authorList>
            <person name="Levasseur A."/>
            <person name="Lomascolo A."/>
            <person name="Ruiz-Duenas F.J."/>
            <person name="Uzan E."/>
            <person name="Piumi F."/>
            <person name="Kues U."/>
            <person name="Ram A.F.J."/>
            <person name="Murat C."/>
            <person name="Haon M."/>
            <person name="Benoit I."/>
            <person name="Arfi Y."/>
            <person name="Chevret D."/>
            <person name="Drula E."/>
            <person name="Kwon M.J."/>
            <person name="Gouret P."/>
            <person name="Lesage-Meessen L."/>
            <person name="Lombard V."/>
            <person name="Mariette J."/>
            <person name="Noirot C."/>
            <person name="Park J."/>
            <person name="Patyshakuliyeva A."/>
            <person name="Wieneger R.A.B."/>
            <person name="Wosten H.A.B."/>
            <person name="Martin F."/>
            <person name="Coutinho P.M."/>
            <person name="de Vries R."/>
            <person name="Martinez A.T."/>
            <person name="Klopp C."/>
            <person name="Pontarotti P."/>
            <person name="Henrissat B."/>
            <person name="Record E."/>
        </authorList>
    </citation>
    <scope>NUCLEOTIDE SEQUENCE [LARGE SCALE GENOMIC DNA]</scope>
    <source>
        <strain evidence="2">BRFM137</strain>
    </source>
</reference>